<accession>A0A9D2R0V2</accession>
<reference evidence="2" key="2">
    <citation type="submission" date="2021-04" db="EMBL/GenBank/DDBJ databases">
        <authorList>
            <person name="Gilroy R."/>
        </authorList>
    </citation>
    <scope>NUCLEOTIDE SEQUENCE</scope>
    <source>
        <strain evidence="2">ChiGjej3B3-11674</strain>
    </source>
</reference>
<evidence type="ECO:0000313" key="2">
    <source>
        <dbReference type="EMBL" id="HJD33315.1"/>
    </source>
</evidence>
<dbReference type="InterPro" id="IPR001173">
    <property type="entry name" value="Glyco_trans_2-like"/>
</dbReference>
<reference evidence="2" key="1">
    <citation type="journal article" date="2021" name="PeerJ">
        <title>Extensive microbial diversity within the chicken gut microbiome revealed by metagenomics and culture.</title>
        <authorList>
            <person name="Gilroy R."/>
            <person name="Ravi A."/>
            <person name="Getino M."/>
            <person name="Pursley I."/>
            <person name="Horton D.L."/>
            <person name="Alikhan N.F."/>
            <person name="Baker D."/>
            <person name="Gharbi K."/>
            <person name="Hall N."/>
            <person name="Watson M."/>
            <person name="Adriaenssens E.M."/>
            <person name="Foster-Nyarko E."/>
            <person name="Jarju S."/>
            <person name="Secka A."/>
            <person name="Antonio M."/>
            <person name="Oren A."/>
            <person name="Chaudhuri R.R."/>
            <person name="La Ragione R."/>
            <person name="Hildebrand F."/>
            <person name="Pallen M.J."/>
        </authorList>
    </citation>
    <scope>NUCLEOTIDE SEQUENCE</scope>
    <source>
        <strain evidence="2">ChiGjej3B3-11674</strain>
    </source>
</reference>
<dbReference type="PANTHER" id="PTHR22916">
    <property type="entry name" value="GLYCOSYLTRANSFERASE"/>
    <property type="match status" value="1"/>
</dbReference>
<feature type="domain" description="Glycosyltransferase 2-like" evidence="1">
    <location>
        <begin position="6"/>
        <end position="104"/>
    </location>
</feature>
<comment type="caution">
    <text evidence="2">The sequence shown here is derived from an EMBL/GenBank/DDBJ whole genome shotgun (WGS) entry which is preliminary data.</text>
</comment>
<dbReference type="InterPro" id="IPR029044">
    <property type="entry name" value="Nucleotide-diphossugar_trans"/>
</dbReference>
<evidence type="ECO:0000313" key="3">
    <source>
        <dbReference type="Proteomes" id="UP000823897"/>
    </source>
</evidence>
<dbReference type="EMBL" id="DWUV01000045">
    <property type="protein sequence ID" value="HJD33315.1"/>
    <property type="molecule type" value="Genomic_DNA"/>
</dbReference>
<sequence>MSVFYSIIIPAYNAEKYIEQCIRSVLAQTCTDYEIFVIDDGSEDRTGDIIKEMAEVYPAVSFLRIPHSGAGASRNRGLRETKGKYVIFLDADDYWLNPRLLEQLRVKLETREEMRRKNGGDGACVRKPDVVMFQMDKYTEDGKLLKKYRKGDFPSDKECYLLKEVYPILVRDGQVLASACNKCIRRSLLEEERIVFQEGGLAEDIDWVLQLFSYVKYIGFLNEISYAYRQHKGYSASNDTAGPEYQARMVEDWAARLKRREVPNAKAVSGLLAFEYGICLGYSRYLSAEMKEMLKKHRYLLEYALDKKTQMIRAFCRIFGLRLTCIAVRVYLFIRRL</sequence>
<dbReference type="Gene3D" id="3.90.550.10">
    <property type="entry name" value="Spore Coat Polysaccharide Biosynthesis Protein SpsA, Chain A"/>
    <property type="match status" value="1"/>
</dbReference>
<dbReference type="AlphaFoldDB" id="A0A9D2R0V2"/>
<proteinExistence type="predicted"/>
<name>A0A9D2R0V2_9FIRM</name>
<dbReference type="GO" id="GO:0016758">
    <property type="term" value="F:hexosyltransferase activity"/>
    <property type="evidence" value="ECO:0007669"/>
    <property type="project" value="UniProtKB-ARBA"/>
</dbReference>
<dbReference type="Pfam" id="PF00535">
    <property type="entry name" value="Glycos_transf_2"/>
    <property type="match status" value="1"/>
</dbReference>
<keyword evidence="2" id="KW-0808">Transferase</keyword>
<dbReference type="PANTHER" id="PTHR22916:SF3">
    <property type="entry name" value="UDP-GLCNAC:BETAGAL BETA-1,3-N-ACETYLGLUCOSAMINYLTRANSFERASE-LIKE PROTEIN 1"/>
    <property type="match status" value="1"/>
</dbReference>
<dbReference type="Proteomes" id="UP000823897">
    <property type="component" value="Unassembled WGS sequence"/>
</dbReference>
<protein>
    <submittedName>
        <fullName evidence="2">Glycosyltransferase</fullName>
        <ecNumber evidence="2">2.4.-.-</ecNumber>
    </submittedName>
</protein>
<keyword evidence="2" id="KW-0328">Glycosyltransferase</keyword>
<dbReference type="EC" id="2.4.-.-" evidence="2"/>
<evidence type="ECO:0000259" key="1">
    <source>
        <dbReference type="Pfam" id="PF00535"/>
    </source>
</evidence>
<dbReference type="SUPFAM" id="SSF53448">
    <property type="entry name" value="Nucleotide-diphospho-sugar transferases"/>
    <property type="match status" value="1"/>
</dbReference>
<organism evidence="2 3">
    <name type="scientific">Candidatus Mediterraneibacter tabaqchaliae</name>
    <dbReference type="NCBI Taxonomy" id="2838689"/>
    <lineage>
        <taxon>Bacteria</taxon>
        <taxon>Bacillati</taxon>
        <taxon>Bacillota</taxon>
        <taxon>Clostridia</taxon>
        <taxon>Lachnospirales</taxon>
        <taxon>Lachnospiraceae</taxon>
        <taxon>Mediterraneibacter</taxon>
    </lineage>
</organism>
<gene>
    <name evidence="2" type="ORF">H9911_02080</name>
</gene>
<dbReference type="CDD" id="cd00761">
    <property type="entry name" value="Glyco_tranf_GTA_type"/>
    <property type="match status" value="1"/>
</dbReference>